<name>A0A183HLT0_9BILA</name>
<keyword evidence="3" id="KW-1185">Reference proteome</keyword>
<evidence type="ECO:0000256" key="1">
    <source>
        <dbReference type="SAM" id="MobiDB-lite"/>
    </source>
</evidence>
<evidence type="ECO:0000313" key="3">
    <source>
        <dbReference type="Proteomes" id="UP000267606"/>
    </source>
</evidence>
<sequence length="113" mass="13430">MKKKMTRSTSENESINLRQTEVNPDDYNNPADTTNALILPTKTKKKNIKKKSDKVINRKKDEARKRRLEETEAKISKTKRKKLMKIMERKKKKESVRISLLIWSKFIEIAHNF</sequence>
<dbReference type="EMBL" id="UZAJ01009556">
    <property type="protein sequence ID" value="VDO55684.1"/>
    <property type="molecule type" value="Genomic_DNA"/>
</dbReference>
<dbReference type="WBParaSite" id="OFLC_0000844101-mRNA-1">
    <property type="protein sequence ID" value="OFLC_0000844101-mRNA-1"/>
    <property type="gene ID" value="OFLC_0000844101"/>
</dbReference>
<reference evidence="4" key="1">
    <citation type="submission" date="2016-06" db="UniProtKB">
        <authorList>
            <consortium name="WormBaseParasite"/>
        </authorList>
    </citation>
    <scope>IDENTIFICATION</scope>
</reference>
<accession>A0A183HLT0</accession>
<dbReference type="Proteomes" id="UP000267606">
    <property type="component" value="Unassembled WGS sequence"/>
</dbReference>
<gene>
    <name evidence="2" type="ORF">OFLC_LOCUS8445</name>
</gene>
<reference evidence="2 3" key="2">
    <citation type="submission" date="2018-11" db="EMBL/GenBank/DDBJ databases">
        <authorList>
            <consortium name="Pathogen Informatics"/>
        </authorList>
    </citation>
    <scope>NUCLEOTIDE SEQUENCE [LARGE SCALE GENOMIC DNA]</scope>
</reference>
<protein>
    <submittedName>
        <fullName evidence="4">BZIP domain-containing protein</fullName>
    </submittedName>
</protein>
<dbReference type="AlphaFoldDB" id="A0A183HLT0"/>
<dbReference type="STRING" id="387005.A0A183HLT0"/>
<feature type="region of interest" description="Disordered" evidence="1">
    <location>
        <begin position="1"/>
        <end position="34"/>
    </location>
</feature>
<organism evidence="4">
    <name type="scientific">Onchocerca flexuosa</name>
    <dbReference type="NCBI Taxonomy" id="387005"/>
    <lineage>
        <taxon>Eukaryota</taxon>
        <taxon>Metazoa</taxon>
        <taxon>Ecdysozoa</taxon>
        <taxon>Nematoda</taxon>
        <taxon>Chromadorea</taxon>
        <taxon>Rhabditida</taxon>
        <taxon>Spirurina</taxon>
        <taxon>Spiruromorpha</taxon>
        <taxon>Filarioidea</taxon>
        <taxon>Onchocercidae</taxon>
        <taxon>Onchocerca</taxon>
    </lineage>
</organism>
<evidence type="ECO:0000313" key="4">
    <source>
        <dbReference type="WBParaSite" id="OFLC_0000844101-mRNA-1"/>
    </source>
</evidence>
<proteinExistence type="predicted"/>
<evidence type="ECO:0000313" key="2">
    <source>
        <dbReference type="EMBL" id="VDO55684.1"/>
    </source>
</evidence>
<feature type="compositionally biased region" description="Polar residues" evidence="1">
    <location>
        <begin position="7"/>
        <end position="22"/>
    </location>
</feature>